<dbReference type="Proteomes" id="UP000027195">
    <property type="component" value="Unassembled WGS sequence"/>
</dbReference>
<keyword evidence="3" id="KW-1185">Reference proteome</keyword>
<protein>
    <submittedName>
        <fullName evidence="2">Uncharacterized protein</fullName>
    </submittedName>
</protein>
<evidence type="ECO:0000313" key="3">
    <source>
        <dbReference type="Proteomes" id="UP000027195"/>
    </source>
</evidence>
<dbReference type="InParanoid" id="A0A067M283"/>
<reference evidence="3" key="1">
    <citation type="journal article" date="2014" name="Proc. Natl. Acad. Sci. U.S.A.">
        <title>Extensive sampling of basidiomycete genomes demonstrates inadequacy of the white-rot/brown-rot paradigm for wood decay fungi.</title>
        <authorList>
            <person name="Riley R."/>
            <person name="Salamov A.A."/>
            <person name="Brown D.W."/>
            <person name="Nagy L.G."/>
            <person name="Floudas D."/>
            <person name="Held B.W."/>
            <person name="Levasseur A."/>
            <person name="Lombard V."/>
            <person name="Morin E."/>
            <person name="Otillar R."/>
            <person name="Lindquist E.A."/>
            <person name="Sun H."/>
            <person name="LaButti K.M."/>
            <person name="Schmutz J."/>
            <person name="Jabbour D."/>
            <person name="Luo H."/>
            <person name="Baker S.E."/>
            <person name="Pisabarro A.G."/>
            <person name="Walton J.D."/>
            <person name="Blanchette R.A."/>
            <person name="Henrissat B."/>
            <person name="Martin F."/>
            <person name="Cullen D."/>
            <person name="Hibbett D.S."/>
            <person name="Grigoriev I.V."/>
        </authorList>
    </citation>
    <scope>NUCLEOTIDE SEQUENCE [LARGE SCALE GENOMIC DNA]</scope>
    <source>
        <strain evidence="3">FD-172 SS1</strain>
    </source>
</reference>
<organism evidence="2 3">
    <name type="scientific">Botryobasidium botryosum (strain FD-172 SS1)</name>
    <dbReference type="NCBI Taxonomy" id="930990"/>
    <lineage>
        <taxon>Eukaryota</taxon>
        <taxon>Fungi</taxon>
        <taxon>Dikarya</taxon>
        <taxon>Basidiomycota</taxon>
        <taxon>Agaricomycotina</taxon>
        <taxon>Agaricomycetes</taxon>
        <taxon>Cantharellales</taxon>
        <taxon>Botryobasidiaceae</taxon>
        <taxon>Botryobasidium</taxon>
    </lineage>
</organism>
<evidence type="ECO:0000256" key="1">
    <source>
        <dbReference type="SAM" id="MobiDB-lite"/>
    </source>
</evidence>
<dbReference type="AlphaFoldDB" id="A0A067M283"/>
<accession>A0A067M283</accession>
<name>A0A067M283_BOTB1</name>
<evidence type="ECO:0000313" key="2">
    <source>
        <dbReference type="EMBL" id="KDQ09684.1"/>
    </source>
</evidence>
<sequence>MSSVPLDRSVLKQQLKDSPNILTVNQSSHALVPWPYPTRRNEKVPINDLEAVCKEQGVALPSCACTLRSGSGTFHPTAKLFLWKDPSPPAWCFACPKDKARGCGYFVIIKNKFPTHSYTHQYVEDQASASQGPSPPIVNQGPAHAPSSTPWQAPTPAQAQVGHAFPSSQVPAPPSPSAFQNSPASSVSLSTPGSSASVLHSFLQRLEGLTLQGPPSSSGPQQLVSRMENDTVTDSEFFSQFYRTDCGRYTVMSNRAAHYSSCSMCQAAFGPST</sequence>
<feature type="region of interest" description="Disordered" evidence="1">
    <location>
        <begin position="126"/>
        <end position="187"/>
    </location>
</feature>
<dbReference type="EMBL" id="KL198075">
    <property type="protein sequence ID" value="KDQ09684.1"/>
    <property type="molecule type" value="Genomic_DNA"/>
</dbReference>
<proteinExistence type="predicted"/>
<gene>
    <name evidence="2" type="ORF">BOTBODRAFT_178762</name>
</gene>
<dbReference type="HOGENOM" id="CLU_1019380_0_0_1"/>
<feature type="compositionally biased region" description="Polar residues" evidence="1">
    <location>
        <begin position="146"/>
        <end position="158"/>
    </location>
</feature>